<accession>A0ABD6B0M6</accession>
<dbReference type="RefSeq" id="WP_250875057.1">
    <property type="nucleotide sequence ID" value="NZ_JALXFV010000008.1"/>
</dbReference>
<proteinExistence type="predicted"/>
<dbReference type="InterPro" id="IPR027417">
    <property type="entry name" value="P-loop_NTPase"/>
</dbReference>
<reference evidence="1 2" key="1">
    <citation type="journal article" date="2019" name="Int. J. Syst. Evol. Microbiol.">
        <title>The Global Catalogue of Microorganisms (GCM) 10K type strain sequencing project: providing services to taxonomists for standard genome sequencing and annotation.</title>
        <authorList>
            <consortium name="The Broad Institute Genomics Platform"/>
            <consortium name="The Broad Institute Genome Sequencing Center for Infectious Disease"/>
            <person name="Wu L."/>
            <person name="Ma J."/>
        </authorList>
    </citation>
    <scope>NUCLEOTIDE SEQUENCE [LARGE SCALE GENOMIC DNA]</scope>
    <source>
        <strain evidence="1 2">CGMCC 1.12563</strain>
    </source>
</reference>
<sequence>MALEFDVEGVPVLPTLQSELTLLDGPTRKTCLVHSLVVDHLLIHSGHAVWVDGGNAVATQPLLDLVPSQRFLERVTLARGFTPWQHQSLVREALLEQLDEQTRLVVITDIDRLYREEVDEQMGGRMLAAVLDVLETIAHEREIPVLVTRSTNDNLTERVEKSADRVLSMMSTDHGPRFVDDSTNQFETLVYREGQWVQTTISFWVRVLNERQRVREEIRQEVLAHGAH</sequence>
<name>A0ABD6B0M6_9EURY</name>
<comment type="caution">
    <text evidence="1">The sequence shown here is derived from an EMBL/GenBank/DDBJ whole genome shotgun (WGS) entry which is preliminary data.</text>
</comment>
<dbReference type="SUPFAM" id="SSF52540">
    <property type="entry name" value="P-loop containing nucleoside triphosphate hydrolases"/>
    <property type="match status" value="1"/>
</dbReference>
<dbReference type="EMBL" id="JBHUDC010000008">
    <property type="protein sequence ID" value="MFD1515133.1"/>
    <property type="molecule type" value="Genomic_DNA"/>
</dbReference>
<dbReference type="Proteomes" id="UP001597187">
    <property type="component" value="Unassembled WGS sequence"/>
</dbReference>
<organism evidence="1 2">
    <name type="scientific">Halomarina rubra</name>
    <dbReference type="NCBI Taxonomy" id="2071873"/>
    <lineage>
        <taxon>Archaea</taxon>
        <taxon>Methanobacteriati</taxon>
        <taxon>Methanobacteriota</taxon>
        <taxon>Stenosarchaea group</taxon>
        <taxon>Halobacteria</taxon>
        <taxon>Halobacteriales</taxon>
        <taxon>Natronomonadaceae</taxon>
        <taxon>Halomarina</taxon>
    </lineage>
</organism>
<evidence type="ECO:0008006" key="3">
    <source>
        <dbReference type="Google" id="ProtNLM"/>
    </source>
</evidence>
<evidence type="ECO:0000313" key="2">
    <source>
        <dbReference type="Proteomes" id="UP001597187"/>
    </source>
</evidence>
<gene>
    <name evidence="1" type="ORF">ACFSBT_17775</name>
</gene>
<dbReference type="Gene3D" id="3.40.50.300">
    <property type="entry name" value="P-loop containing nucleotide triphosphate hydrolases"/>
    <property type="match status" value="1"/>
</dbReference>
<dbReference type="AlphaFoldDB" id="A0ABD6B0M6"/>
<keyword evidence="2" id="KW-1185">Reference proteome</keyword>
<evidence type="ECO:0000313" key="1">
    <source>
        <dbReference type="EMBL" id="MFD1515133.1"/>
    </source>
</evidence>
<protein>
    <recommendedName>
        <fullName evidence="3">DNA recombination and repair protein Rad51-like C-terminal domain-containing protein</fullName>
    </recommendedName>
</protein>